<sequence>MAKNEKEVSGPSGKANTTNSKNNASAKKSPQSEGLNPNNMFWAIKYKDDIPEKLVILHFDESMMKAMELKSEKLHKHVTG</sequence>
<evidence type="ECO:0000256" key="1">
    <source>
        <dbReference type="SAM" id="MobiDB-lite"/>
    </source>
</evidence>
<dbReference type="EMBL" id="Z58828">
    <property type="protein sequence ID" value="CAA91235.2"/>
    <property type="molecule type" value="Genomic_DNA"/>
</dbReference>
<dbReference type="RefSeq" id="YP_009665756.1">
    <property type="nucleotide sequence ID" value="NC_043263.1"/>
</dbReference>
<name>O92525_9VIRU</name>
<gene>
    <name evidence="2" type="primary">12g2</name>
</gene>
<reference evidence="2" key="2">
    <citation type="journal article" date="2002" name="J. Gen. Virol.">
        <title>Characterization of Chelonus inanitus polydnavirus segments: sequences and analysis, excision site and demonstration of clustering.</title>
        <authorList>
            <person name="Wyder S."/>
            <person name="Tschannen A."/>
            <person name="Hochuli A."/>
            <person name="Gruber A."/>
            <person name="Saladin V."/>
            <person name="Zumbach S."/>
            <person name="Lanzrein B."/>
        </authorList>
    </citation>
    <scope>NUCLEOTIDE SEQUENCE</scope>
    <source>
        <tissue evidence="2">Calyx fluid</tissue>
    </source>
</reference>
<accession>O92525</accession>
<protein>
    <submittedName>
        <fullName evidence="2">Uncharacterized protein</fullName>
    </submittedName>
</protein>
<feature type="region of interest" description="Disordered" evidence="1">
    <location>
        <begin position="1"/>
        <end position="38"/>
    </location>
</feature>
<evidence type="ECO:0000313" key="2">
    <source>
        <dbReference type="EMBL" id="CAA91235.2"/>
    </source>
</evidence>
<organism evidence="2">
    <name type="scientific">Bracoviriform inaniti</name>
    <dbReference type="NCBI Taxonomy" id="36344"/>
    <lineage>
        <taxon>Viruses</taxon>
        <taxon>Viruses incertae sedis</taxon>
        <taxon>Polydnaviriformidae</taxon>
        <taxon>Bracoviriform</taxon>
    </lineage>
</organism>
<dbReference type="GeneID" id="40525915"/>
<dbReference type="KEGG" id="vg:40525915"/>
<proteinExistence type="predicted"/>
<reference evidence="2" key="1">
    <citation type="journal article" date="1999" name="J. Gen. Virol.">
        <title>Presence of polydnavirus transcripts in an egg-larval parasitoid and its lepidopterous host.</title>
        <authorList>
            <person name="Johner A."/>
            <person name="Stettler P."/>
            <person name="Gruber A."/>
            <person name="Lanzrein B."/>
        </authorList>
    </citation>
    <scope>NUCLEOTIDE SEQUENCE</scope>
    <source>
        <tissue evidence="2">Calyx fluid</tissue>
    </source>
</reference>
<feature type="compositionally biased region" description="Low complexity" evidence="1">
    <location>
        <begin position="14"/>
        <end position="29"/>
    </location>
</feature>